<dbReference type="GO" id="GO:0005737">
    <property type="term" value="C:cytoplasm"/>
    <property type="evidence" value="ECO:0007669"/>
    <property type="project" value="TreeGrafter"/>
</dbReference>
<evidence type="ECO:0000256" key="1">
    <source>
        <dbReference type="ARBA" id="ARBA00000971"/>
    </source>
</evidence>
<proteinExistence type="predicted"/>
<keyword evidence="4 5" id="KW-0413">Isomerase</keyword>
<evidence type="ECO:0000256" key="2">
    <source>
        <dbReference type="ARBA" id="ARBA00013194"/>
    </source>
</evidence>
<evidence type="ECO:0000256" key="3">
    <source>
        <dbReference type="ARBA" id="ARBA00023110"/>
    </source>
</evidence>
<keyword evidence="3 5" id="KW-0697">Rotamase</keyword>
<accession>X6NN75</accession>
<dbReference type="OrthoDB" id="1902587at2759"/>
<keyword evidence="9" id="KW-1185">Reference proteome</keyword>
<sequence>MGKRGSKRILGLENLLELTLNPEAANRRNDETLHPDFLESDTSGNNTTTPGGPTTVSSTQQQNEQSHENANENEEESEDPFPHDDYSRIDFRTLEPGDGTTYPSPYSYVKYKYLGYIHHRETGRWEQFTPTKIAEYEHHTQLSVGGQVPGLEEALLTMSEGEKAKVWVPSRLGYGIHGAGGLVPPNCDLVFIVTLLSVVSSDDNYPNVQVMSDAENPNPDPREEDGTFTLTFNAKKKKKALLFCCVVVLFDVPGLEQMLGLQDANEAENDNDNQMFEDL</sequence>
<feature type="compositionally biased region" description="Basic and acidic residues" evidence="6">
    <location>
        <begin position="80"/>
        <end position="95"/>
    </location>
</feature>
<gene>
    <name evidence="8" type="ORF">RFI_10288</name>
</gene>
<reference evidence="8 9" key="1">
    <citation type="journal article" date="2013" name="Curr. Biol.">
        <title>The Genome of the Foraminiferan Reticulomyxa filosa.</title>
        <authorList>
            <person name="Glockner G."/>
            <person name="Hulsmann N."/>
            <person name="Schleicher M."/>
            <person name="Noegel A.A."/>
            <person name="Eichinger L."/>
            <person name="Gallinger C."/>
            <person name="Pawlowski J."/>
            <person name="Sierra R."/>
            <person name="Euteneuer U."/>
            <person name="Pillet L."/>
            <person name="Moustafa A."/>
            <person name="Platzer M."/>
            <person name="Groth M."/>
            <person name="Szafranski K."/>
            <person name="Schliwa M."/>
        </authorList>
    </citation>
    <scope>NUCLEOTIDE SEQUENCE [LARGE SCALE GENOMIC DNA]</scope>
</reference>
<evidence type="ECO:0000313" key="9">
    <source>
        <dbReference type="Proteomes" id="UP000023152"/>
    </source>
</evidence>
<dbReference type="EC" id="5.2.1.8" evidence="2 5"/>
<dbReference type="AlphaFoldDB" id="X6NN75"/>
<dbReference type="SUPFAM" id="SSF54534">
    <property type="entry name" value="FKBP-like"/>
    <property type="match status" value="1"/>
</dbReference>
<evidence type="ECO:0000256" key="6">
    <source>
        <dbReference type="SAM" id="MobiDB-lite"/>
    </source>
</evidence>
<dbReference type="InterPro" id="IPR046357">
    <property type="entry name" value="PPIase_dom_sf"/>
</dbReference>
<dbReference type="GO" id="GO:0003755">
    <property type="term" value="F:peptidyl-prolyl cis-trans isomerase activity"/>
    <property type="evidence" value="ECO:0007669"/>
    <property type="project" value="UniProtKB-KW"/>
</dbReference>
<dbReference type="PANTHER" id="PTHR10516:SF443">
    <property type="entry name" value="FK506-BINDING PROTEIN 59-RELATED"/>
    <property type="match status" value="1"/>
</dbReference>
<feature type="domain" description="PPIase FKBP-type" evidence="7">
    <location>
        <begin position="106"/>
        <end position="199"/>
    </location>
</feature>
<evidence type="ECO:0000259" key="7">
    <source>
        <dbReference type="PROSITE" id="PS50059"/>
    </source>
</evidence>
<dbReference type="InterPro" id="IPR050689">
    <property type="entry name" value="FKBP-type_PPIase"/>
</dbReference>
<organism evidence="8 9">
    <name type="scientific">Reticulomyxa filosa</name>
    <dbReference type="NCBI Taxonomy" id="46433"/>
    <lineage>
        <taxon>Eukaryota</taxon>
        <taxon>Sar</taxon>
        <taxon>Rhizaria</taxon>
        <taxon>Retaria</taxon>
        <taxon>Foraminifera</taxon>
        <taxon>Monothalamids</taxon>
        <taxon>Reticulomyxidae</taxon>
        <taxon>Reticulomyxa</taxon>
    </lineage>
</organism>
<dbReference type="Gene3D" id="3.10.50.40">
    <property type="match status" value="1"/>
</dbReference>
<protein>
    <recommendedName>
        <fullName evidence="2 5">peptidylprolyl isomerase</fullName>
        <ecNumber evidence="2 5">5.2.1.8</ecNumber>
    </recommendedName>
</protein>
<dbReference type="EMBL" id="ASPP01007603">
    <property type="protein sequence ID" value="ETO26847.1"/>
    <property type="molecule type" value="Genomic_DNA"/>
</dbReference>
<dbReference type="InterPro" id="IPR001179">
    <property type="entry name" value="PPIase_FKBP_dom"/>
</dbReference>
<evidence type="ECO:0000313" key="8">
    <source>
        <dbReference type="EMBL" id="ETO26847.1"/>
    </source>
</evidence>
<comment type="caution">
    <text evidence="8">The sequence shown here is derived from an EMBL/GenBank/DDBJ whole genome shotgun (WGS) entry which is preliminary data.</text>
</comment>
<evidence type="ECO:0000256" key="5">
    <source>
        <dbReference type="PROSITE-ProRule" id="PRU00277"/>
    </source>
</evidence>
<feature type="compositionally biased region" description="Low complexity" evidence="6">
    <location>
        <begin position="11"/>
        <end position="24"/>
    </location>
</feature>
<dbReference type="Proteomes" id="UP000023152">
    <property type="component" value="Unassembled WGS sequence"/>
</dbReference>
<dbReference type="Pfam" id="PF00254">
    <property type="entry name" value="FKBP_C"/>
    <property type="match status" value="1"/>
</dbReference>
<feature type="compositionally biased region" description="Basic and acidic residues" evidence="6">
    <location>
        <begin position="25"/>
        <end position="37"/>
    </location>
</feature>
<dbReference type="PANTHER" id="PTHR10516">
    <property type="entry name" value="PEPTIDYL-PROLYL CIS-TRANS ISOMERASE"/>
    <property type="match status" value="1"/>
</dbReference>
<evidence type="ECO:0000256" key="4">
    <source>
        <dbReference type="ARBA" id="ARBA00023235"/>
    </source>
</evidence>
<name>X6NN75_RETFI</name>
<comment type="catalytic activity">
    <reaction evidence="1 5">
        <text>[protein]-peptidylproline (omega=180) = [protein]-peptidylproline (omega=0)</text>
        <dbReference type="Rhea" id="RHEA:16237"/>
        <dbReference type="Rhea" id="RHEA-COMP:10747"/>
        <dbReference type="Rhea" id="RHEA-COMP:10748"/>
        <dbReference type="ChEBI" id="CHEBI:83833"/>
        <dbReference type="ChEBI" id="CHEBI:83834"/>
        <dbReference type="EC" id="5.2.1.8"/>
    </reaction>
</comment>
<dbReference type="PROSITE" id="PS50059">
    <property type="entry name" value="FKBP_PPIASE"/>
    <property type="match status" value="1"/>
</dbReference>
<feature type="region of interest" description="Disordered" evidence="6">
    <location>
        <begin position="1"/>
        <end position="98"/>
    </location>
</feature>
<feature type="compositionally biased region" description="Low complexity" evidence="6">
    <location>
        <begin position="42"/>
        <end position="64"/>
    </location>
</feature>